<dbReference type="STRING" id="1841610.A6X21_12370"/>
<keyword evidence="2" id="KW-1185">Reference proteome</keyword>
<proteinExistence type="predicted"/>
<evidence type="ECO:0000313" key="1">
    <source>
        <dbReference type="EMBL" id="ODA28502.1"/>
    </source>
</evidence>
<gene>
    <name evidence="1" type="ORF">A6X21_12370</name>
</gene>
<comment type="caution">
    <text evidence="1">The sequence shown here is derived from an EMBL/GenBank/DDBJ whole genome shotgun (WGS) entry which is preliminary data.</text>
</comment>
<organism evidence="1 2">
    <name type="scientific">Planctopirus hydrillae</name>
    <dbReference type="NCBI Taxonomy" id="1841610"/>
    <lineage>
        <taxon>Bacteria</taxon>
        <taxon>Pseudomonadati</taxon>
        <taxon>Planctomycetota</taxon>
        <taxon>Planctomycetia</taxon>
        <taxon>Planctomycetales</taxon>
        <taxon>Planctomycetaceae</taxon>
        <taxon>Planctopirus</taxon>
    </lineage>
</organism>
<evidence type="ECO:0000313" key="2">
    <source>
        <dbReference type="Proteomes" id="UP000094828"/>
    </source>
</evidence>
<accession>A0A1C3E5I4</accession>
<dbReference type="AlphaFoldDB" id="A0A1C3E5I4"/>
<dbReference type="EMBL" id="LYDR01000152">
    <property type="protein sequence ID" value="ODA28502.1"/>
    <property type="molecule type" value="Genomic_DNA"/>
</dbReference>
<sequence>MYGLWIKPHDYTYATAFSAGETAQLVGPTREQGLDKTWDRAGYVLGFEVYATIFDMSMTASKDTLCSILKAEAGSDVWYEMANETGRDLSHCKKCPAGLDGGAAAWLRKN</sequence>
<dbReference type="Proteomes" id="UP000094828">
    <property type="component" value="Unassembled WGS sequence"/>
</dbReference>
<name>A0A1C3E5I4_9PLAN</name>
<reference evidence="1 2" key="1">
    <citation type="submission" date="2016-05" db="EMBL/GenBank/DDBJ databases">
        <title>Genomic and physiological characterization of Planctopirus sp. isolated from fresh water lake.</title>
        <authorList>
            <person name="Subhash Y."/>
            <person name="Ramana C."/>
        </authorList>
    </citation>
    <scope>NUCLEOTIDE SEQUENCE [LARGE SCALE GENOMIC DNA]</scope>
    <source>
        <strain evidence="1 2">JC280</strain>
    </source>
</reference>
<protein>
    <submittedName>
        <fullName evidence="1">Uncharacterized protein</fullName>
    </submittedName>
</protein>
<dbReference type="RefSeq" id="WP_068851689.1">
    <property type="nucleotide sequence ID" value="NZ_LYDR01000152.1"/>
</dbReference>